<dbReference type="EMBL" id="UINC01073564">
    <property type="protein sequence ID" value="SVC10053.1"/>
    <property type="molecule type" value="Genomic_DNA"/>
</dbReference>
<protein>
    <recommendedName>
        <fullName evidence="1">RNase H type-1 domain-containing protein</fullName>
    </recommendedName>
</protein>
<dbReference type="InterPro" id="IPR036397">
    <property type="entry name" value="RNaseH_sf"/>
</dbReference>
<dbReference type="AlphaFoldDB" id="A0A382JFX0"/>
<name>A0A382JFX0_9ZZZZ</name>
<sequence length="130" mass="14174">MLPNPEATVSKTSKVIIYTDGASRGNPGEGAAGVMMWDSNGNPVGRISLYLGELTNNQAEYKAVLAGLLTCFVQGFDHIECRLDSELVVRQLNGEYKIKDNELKVLASQVNKAVARFSQVTFVHVNRSSN</sequence>
<dbReference type="CDD" id="cd09279">
    <property type="entry name" value="RNase_HI_like"/>
    <property type="match status" value="1"/>
</dbReference>
<accession>A0A382JFX0</accession>
<dbReference type="PANTHER" id="PTHR48475:SF1">
    <property type="entry name" value="RNASE H TYPE-1 DOMAIN-CONTAINING PROTEIN"/>
    <property type="match status" value="1"/>
</dbReference>
<dbReference type="GO" id="GO:0004523">
    <property type="term" value="F:RNA-DNA hybrid ribonuclease activity"/>
    <property type="evidence" value="ECO:0007669"/>
    <property type="project" value="InterPro"/>
</dbReference>
<evidence type="ECO:0000259" key="1">
    <source>
        <dbReference type="PROSITE" id="PS50879"/>
    </source>
</evidence>
<proteinExistence type="predicted"/>
<dbReference type="InterPro" id="IPR012337">
    <property type="entry name" value="RNaseH-like_sf"/>
</dbReference>
<dbReference type="InterPro" id="IPR002156">
    <property type="entry name" value="RNaseH_domain"/>
</dbReference>
<dbReference type="SUPFAM" id="SSF53098">
    <property type="entry name" value="Ribonuclease H-like"/>
    <property type="match status" value="1"/>
</dbReference>
<dbReference type="Gene3D" id="3.30.420.10">
    <property type="entry name" value="Ribonuclease H-like superfamily/Ribonuclease H"/>
    <property type="match status" value="1"/>
</dbReference>
<organism evidence="2">
    <name type="scientific">marine metagenome</name>
    <dbReference type="NCBI Taxonomy" id="408172"/>
    <lineage>
        <taxon>unclassified sequences</taxon>
        <taxon>metagenomes</taxon>
        <taxon>ecological metagenomes</taxon>
    </lineage>
</organism>
<dbReference type="GO" id="GO:0003676">
    <property type="term" value="F:nucleic acid binding"/>
    <property type="evidence" value="ECO:0007669"/>
    <property type="project" value="InterPro"/>
</dbReference>
<gene>
    <name evidence="2" type="ORF">METZ01_LOCUS262907</name>
</gene>
<dbReference type="PROSITE" id="PS50879">
    <property type="entry name" value="RNASE_H_1"/>
    <property type="match status" value="1"/>
</dbReference>
<feature type="domain" description="RNase H type-1" evidence="1">
    <location>
        <begin position="11"/>
        <end position="130"/>
    </location>
</feature>
<reference evidence="2" key="1">
    <citation type="submission" date="2018-05" db="EMBL/GenBank/DDBJ databases">
        <authorList>
            <person name="Lanie J.A."/>
            <person name="Ng W.-L."/>
            <person name="Kazmierczak K.M."/>
            <person name="Andrzejewski T.M."/>
            <person name="Davidsen T.M."/>
            <person name="Wayne K.J."/>
            <person name="Tettelin H."/>
            <person name="Glass J.I."/>
            <person name="Rusch D."/>
            <person name="Podicherti R."/>
            <person name="Tsui H.-C.T."/>
            <person name="Winkler M.E."/>
        </authorList>
    </citation>
    <scope>NUCLEOTIDE SEQUENCE</scope>
</reference>
<feature type="non-terminal residue" evidence="2">
    <location>
        <position position="130"/>
    </location>
</feature>
<dbReference type="PANTHER" id="PTHR48475">
    <property type="entry name" value="RIBONUCLEASE H"/>
    <property type="match status" value="1"/>
</dbReference>
<feature type="non-terminal residue" evidence="2">
    <location>
        <position position="1"/>
    </location>
</feature>
<dbReference type="Pfam" id="PF13456">
    <property type="entry name" value="RVT_3"/>
    <property type="match status" value="1"/>
</dbReference>
<evidence type="ECO:0000313" key="2">
    <source>
        <dbReference type="EMBL" id="SVC10053.1"/>
    </source>
</evidence>